<evidence type="ECO:0000313" key="1">
    <source>
        <dbReference type="EMBL" id="CEG60004.1"/>
    </source>
</evidence>
<reference evidence="2 4" key="3">
    <citation type="submission" date="2016-10" db="EMBL/GenBank/DDBJ databases">
        <authorList>
            <person name="Varghese N."/>
            <person name="Submissions S."/>
        </authorList>
    </citation>
    <scope>NUCLEOTIDE SEQUENCE [LARGE SCALE GENOMIC DNA]</scope>
    <source>
        <strain evidence="2 4">ATCC 33218</strain>
    </source>
</reference>
<evidence type="ECO:0000313" key="2">
    <source>
        <dbReference type="EMBL" id="SCY61440.1"/>
    </source>
</evidence>
<dbReference type="Proteomes" id="UP000032414">
    <property type="component" value="Chromosome I"/>
</dbReference>
<organism evidence="1 3">
    <name type="scientific">Legionella micdadei</name>
    <name type="common">Tatlockia micdadei</name>
    <dbReference type="NCBI Taxonomy" id="451"/>
    <lineage>
        <taxon>Bacteria</taxon>
        <taxon>Pseudomonadati</taxon>
        <taxon>Pseudomonadota</taxon>
        <taxon>Gammaproteobacteria</taxon>
        <taxon>Legionellales</taxon>
        <taxon>Legionellaceae</taxon>
        <taxon>Legionella</taxon>
    </lineage>
</organism>
<accession>A0A098GBY7</accession>
<gene>
    <name evidence="1" type="ORF">LMI_0679</name>
    <name evidence="2" type="ORF">SAMN02982997_02243</name>
</gene>
<dbReference type="PATRIC" id="fig|451.8.peg.2308"/>
<dbReference type="RefSeq" id="WP_045098491.1">
    <property type="nucleotide sequence ID" value="NZ_CP020614.1"/>
</dbReference>
<name>A0A098GBY7_LEGMI</name>
<protein>
    <submittedName>
        <fullName evidence="1">Uncharacterized protein</fullName>
    </submittedName>
</protein>
<dbReference type="KEGG" id="tmc:LMI_0679"/>
<reference evidence="1" key="2">
    <citation type="submission" date="2014-09" db="EMBL/GenBank/DDBJ databases">
        <authorList>
            <person name="GOMEZ-VALERO Laura"/>
        </authorList>
    </citation>
    <scope>NUCLEOTIDE SEQUENCE</scope>
    <source>
        <strain evidence="1">ATCC33218</strain>
    </source>
</reference>
<evidence type="ECO:0000313" key="4">
    <source>
        <dbReference type="Proteomes" id="UP000182998"/>
    </source>
</evidence>
<keyword evidence="4" id="KW-1185">Reference proteome</keyword>
<dbReference type="AlphaFoldDB" id="A0A098GBY7"/>
<reference evidence="3" key="1">
    <citation type="submission" date="2014-09" db="EMBL/GenBank/DDBJ databases">
        <authorList>
            <person name="Gomez-Valero L."/>
        </authorList>
    </citation>
    <scope>NUCLEOTIDE SEQUENCE [LARGE SCALE GENOMIC DNA]</scope>
    <source>
        <strain evidence="3">ATCC33218</strain>
    </source>
</reference>
<dbReference type="STRING" id="451.B6N58_11985"/>
<dbReference type="EMBL" id="FMVN01000011">
    <property type="protein sequence ID" value="SCY61440.1"/>
    <property type="molecule type" value="Genomic_DNA"/>
</dbReference>
<dbReference type="EMBL" id="LN614830">
    <property type="protein sequence ID" value="CEG60004.1"/>
    <property type="molecule type" value="Genomic_DNA"/>
</dbReference>
<proteinExistence type="predicted"/>
<dbReference type="Proteomes" id="UP000182998">
    <property type="component" value="Unassembled WGS sequence"/>
</dbReference>
<dbReference type="HOGENOM" id="CLU_2235255_0_0_6"/>
<sequence>MVKLINAFVIAIIYFGSTQSFAAKKILTLGPPPRGLECQEIYETAAQPKSTKEIFATTQSICARKGGLNVLSESYGDPKEPQGVILSCVGDTPDRVIFACYFPAN</sequence>
<dbReference type="OrthoDB" id="5657106at2"/>
<evidence type="ECO:0000313" key="3">
    <source>
        <dbReference type="Proteomes" id="UP000032414"/>
    </source>
</evidence>